<dbReference type="Proteomes" id="UP000054408">
    <property type="component" value="Unassembled WGS sequence"/>
</dbReference>
<accession>A0A0L0DXL0</accession>
<dbReference type="AlphaFoldDB" id="A0A0L0DXL0"/>
<keyword evidence="3" id="KW-1185">Reference proteome</keyword>
<sequence>MGASSSSHAPLNALYTERKAAVEQWLAQLAQAKALAGQLLARARVPLDALAASQSALKARFADEKRRLAAAADAHYAALERKVADKAAAAAAPFEDAAAALEARTNDVAATIAMLTSRLDAYSPSRLIEEFKLLEASAMHALAAAAREVSIPDVELADLELLSSFSYDPLFLATDTELAAIASAGASDAARAARASRRSALATALNPCARHDIAPDDAAPSPPPSPTPAASASAPPSPTSPSATQPLLSAFSPDKVADERDAIINQLLTSFQALVDRGNDVSALLGIPPPASSGPAHAPRLPRAEPLVSPLSASARDTDWEWDLLGDDELESHPLPPSHPTANAADATADLSLASASTALNSSAARLIHPPPGSDSRLFASFLLPDPDDDELQSAARNVRSVPASAPVPPNHFRSSHRASTRPPRPQRPAAPARSPVRAPEPEPEVEPKPEPSDWPSMMFGAQSSLFAASASSLASSGLW</sequence>
<evidence type="ECO:0000313" key="3">
    <source>
        <dbReference type="Proteomes" id="UP000054408"/>
    </source>
</evidence>
<dbReference type="GeneID" id="25561931"/>
<dbReference type="EMBL" id="GL349441">
    <property type="protein sequence ID" value="KNC56273.1"/>
    <property type="molecule type" value="Genomic_DNA"/>
</dbReference>
<gene>
    <name evidence="2" type="ORF">AMSG_02242</name>
</gene>
<evidence type="ECO:0000256" key="1">
    <source>
        <dbReference type="SAM" id="MobiDB-lite"/>
    </source>
</evidence>
<organism evidence="2 3">
    <name type="scientific">Thecamonas trahens ATCC 50062</name>
    <dbReference type="NCBI Taxonomy" id="461836"/>
    <lineage>
        <taxon>Eukaryota</taxon>
        <taxon>Apusozoa</taxon>
        <taxon>Apusomonadida</taxon>
        <taxon>Apusomonadidae</taxon>
        <taxon>Thecamonas</taxon>
    </lineage>
</organism>
<dbReference type="RefSeq" id="XP_013760792.1">
    <property type="nucleotide sequence ID" value="XM_013905338.1"/>
</dbReference>
<reference evidence="2 3" key="1">
    <citation type="submission" date="2010-05" db="EMBL/GenBank/DDBJ databases">
        <title>The Genome Sequence of Thecamonas trahens ATCC 50062.</title>
        <authorList>
            <consortium name="The Broad Institute Genome Sequencing Platform"/>
            <person name="Russ C."/>
            <person name="Cuomo C."/>
            <person name="Shea T."/>
            <person name="Young S.K."/>
            <person name="Zeng Q."/>
            <person name="Koehrsen M."/>
            <person name="Haas B."/>
            <person name="Borodovsky M."/>
            <person name="Guigo R."/>
            <person name="Alvarado L."/>
            <person name="Berlin A."/>
            <person name="Bochicchio J."/>
            <person name="Borenstein D."/>
            <person name="Chapman S."/>
            <person name="Chen Z."/>
            <person name="Freedman E."/>
            <person name="Gellesch M."/>
            <person name="Goldberg J."/>
            <person name="Griggs A."/>
            <person name="Gujja S."/>
            <person name="Heilman E."/>
            <person name="Heiman D."/>
            <person name="Hepburn T."/>
            <person name="Howarth C."/>
            <person name="Jen D."/>
            <person name="Larson L."/>
            <person name="Mehta T."/>
            <person name="Park D."/>
            <person name="Pearson M."/>
            <person name="Roberts A."/>
            <person name="Saif S."/>
            <person name="Shenoy N."/>
            <person name="Sisk P."/>
            <person name="Stolte C."/>
            <person name="Sykes S."/>
            <person name="Thomson T."/>
            <person name="Walk T."/>
            <person name="White J."/>
            <person name="Yandava C."/>
            <person name="Burger G."/>
            <person name="Gray M.W."/>
            <person name="Holland P.W.H."/>
            <person name="King N."/>
            <person name="Lang F.B.F."/>
            <person name="Roger A.J."/>
            <person name="Ruiz-Trillo I."/>
            <person name="Lander E."/>
            <person name="Nusbaum C."/>
        </authorList>
    </citation>
    <scope>NUCLEOTIDE SEQUENCE [LARGE SCALE GENOMIC DNA]</scope>
    <source>
        <strain evidence="2 3">ATCC 50062</strain>
    </source>
</reference>
<feature type="region of interest" description="Disordered" evidence="1">
    <location>
        <begin position="401"/>
        <end position="459"/>
    </location>
</feature>
<evidence type="ECO:0000313" key="2">
    <source>
        <dbReference type="EMBL" id="KNC56273.1"/>
    </source>
</evidence>
<protein>
    <submittedName>
        <fullName evidence="2">Uncharacterized protein</fullName>
    </submittedName>
</protein>
<name>A0A0L0DXL0_THETB</name>
<feature type="region of interest" description="Disordered" evidence="1">
    <location>
        <begin position="211"/>
        <end position="248"/>
    </location>
</feature>
<proteinExistence type="predicted"/>